<dbReference type="AlphaFoldDB" id="A0A835QH98"/>
<protein>
    <submittedName>
        <fullName evidence="1">Uncharacterized protein</fullName>
    </submittedName>
</protein>
<proteinExistence type="predicted"/>
<dbReference type="Proteomes" id="UP000639772">
    <property type="component" value="Chromosome 9"/>
</dbReference>
<evidence type="ECO:0000313" key="2">
    <source>
        <dbReference type="Proteomes" id="UP000639772"/>
    </source>
</evidence>
<accession>A0A835QH98</accession>
<comment type="caution">
    <text evidence="1">The sequence shown here is derived from an EMBL/GenBank/DDBJ whole genome shotgun (WGS) entry which is preliminary data.</text>
</comment>
<gene>
    <name evidence="1" type="ORF">HPP92_018320</name>
</gene>
<name>A0A835QH98_VANPL</name>
<evidence type="ECO:0000313" key="1">
    <source>
        <dbReference type="EMBL" id="KAG0468992.1"/>
    </source>
</evidence>
<reference evidence="1 2" key="1">
    <citation type="journal article" date="2020" name="Nat. Food">
        <title>A phased Vanilla planifolia genome enables genetic improvement of flavour and production.</title>
        <authorList>
            <person name="Hasing T."/>
            <person name="Tang H."/>
            <person name="Brym M."/>
            <person name="Khazi F."/>
            <person name="Huang T."/>
            <person name="Chambers A.H."/>
        </authorList>
    </citation>
    <scope>NUCLEOTIDE SEQUENCE [LARGE SCALE GENOMIC DNA]</scope>
    <source>
        <tissue evidence="1">Leaf</tissue>
    </source>
</reference>
<sequence>MWAWAPLTFQNQETRLESVWQRASRSDSGDEKRWKTSTMLGSWRRRDAID</sequence>
<dbReference type="EMBL" id="JADCNM010000009">
    <property type="protein sequence ID" value="KAG0468992.1"/>
    <property type="molecule type" value="Genomic_DNA"/>
</dbReference>
<organism evidence="1 2">
    <name type="scientific">Vanilla planifolia</name>
    <name type="common">Vanilla</name>
    <dbReference type="NCBI Taxonomy" id="51239"/>
    <lineage>
        <taxon>Eukaryota</taxon>
        <taxon>Viridiplantae</taxon>
        <taxon>Streptophyta</taxon>
        <taxon>Embryophyta</taxon>
        <taxon>Tracheophyta</taxon>
        <taxon>Spermatophyta</taxon>
        <taxon>Magnoliopsida</taxon>
        <taxon>Liliopsida</taxon>
        <taxon>Asparagales</taxon>
        <taxon>Orchidaceae</taxon>
        <taxon>Vanilloideae</taxon>
        <taxon>Vanilleae</taxon>
        <taxon>Vanilla</taxon>
    </lineage>
</organism>